<keyword evidence="1" id="KW-0812">Transmembrane</keyword>
<protein>
    <submittedName>
        <fullName evidence="2">Uncharacterized protein</fullName>
    </submittedName>
</protein>
<reference evidence="2 3" key="1">
    <citation type="submission" date="2020-04" db="EMBL/GenBank/DDBJ databases">
        <authorList>
            <person name="Laetsch R D."/>
            <person name="Stevens L."/>
            <person name="Kumar S."/>
            <person name="Blaxter L. M."/>
        </authorList>
    </citation>
    <scope>NUCLEOTIDE SEQUENCE [LARGE SCALE GENOMIC DNA]</scope>
</reference>
<keyword evidence="3" id="KW-1185">Reference proteome</keyword>
<keyword evidence="1" id="KW-1133">Transmembrane helix</keyword>
<feature type="transmembrane region" description="Helical" evidence="1">
    <location>
        <begin position="113"/>
        <end position="136"/>
    </location>
</feature>
<proteinExistence type="predicted"/>
<dbReference type="InterPro" id="IPR009545">
    <property type="entry name" value="Claudin-like"/>
</dbReference>
<accession>A0A8S1EL48</accession>
<sequence>MCSSITQILFGVIMLGAIGLTLVSTFSKEWKTILDDTSLDELLSANITETKLQQMKSIIPVFCEDKCVNHWKDMKPYEKVVAACMIMALLLEIVAFIWNLVTSCSCCFKKYLINPLSPISFLIVLLLTTAICVFYMNSEEFAVKRHESIEHQVHNIKVDIGSAFWMAVGAWVLAIADTILASFAIFFAQHGV</sequence>
<feature type="transmembrane region" description="Helical" evidence="1">
    <location>
        <begin position="163"/>
        <end position="188"/>
    </location>
</feature>
<dbReference type="Proteomes" id="UP000494206">
    <property type="component" value="Unassembled WGS sequence"/>
</dbReference>
<gene>
    <name evidence="2" type="ORF">CBOVIS_LOCUS3559</name>
</gene>
<comment type="caution">
    <text evidence="2">The sequence shown here is derived from an EMBL/GenBank/DDBJ whole genome shotgun (WGS) entry which is preliminary data.</text>
</comment>
<dbReference type="Gene3D" id="1.20.140.150">
    <property type="match status" value="1"/>
</dbReference>
<feature type="transmembrane region" description="Helical" evidence="1">
    <location>
        <begin position="80"/>
        <end position="101"/>
    </location>
</feature>
<dbReference type="AlphaFoldDB" id="A0A8S1EL48"/>
<dbReference type="PANTHER" id="PTHR37446">
    <property type="entry name" value="CLAUDIN-LIKE IN CAENORHABDITIS"/>
    <property type="match status" value="1"/>
</dbReference>
<dbReference type="OrthoDB" id="5823731at2759"/>
<dbReference type="EMBL" id="CADEPM010000002">
    <property type="protein sequence ID" value="CAB3400676.1"/>
    <property type="molecule type" value="Genomic_DNA"/>
</dbReference>
<evidence type="ECO:0000313" key="2">
    <source>
        <dbReference type="EMBL" id="CAB3400676.1"/>
    </source>
</evidence>
<dbReference type="PANTHER" id="PTHR37446:SF2">
    <property type="entry name" value="CLAUDIN-LIKE IN CAENORHABDITIS"/>
    <property type="match status" value="1"/>
</dbReference>
<organism evidence="2 3">
    <name type="scientific">Caenorhabditis bovis</name>
    <dbReference type="NCBI Taxonomy" id="2654633"/>
    <lineage>
        <taxon>Eukaryota</taxon>
        <taxon>Metazoa</taxon>
        <taxon>Ecdysozoa</taxon>
        <taxon>Nematoda</taxon>
        <taxon>Chromadorea</taxon>
        <taxon>Rhabditida</taxon>
        <taxon>Rhabditina</taxon>
        <taxon>Rhabditomorpha</taxon>
        <taxon>Rhabditoidea</taxon>
        <taxon>Rhabditidae</taxon>
        <taxon>Peloderinae</taxon>
        <taxon>Caenorhabditis</taxon>
    </lineage>
</organism>
<evidence type="ECO:0000313" key="3">
    <source>
        <dbReference type="Proteomes" id="UP000494206"/>
    </source>
</evidence>
<dbReference type="Pfam" id="PF06653">
    <property type="entry name" value="Claudin_3"/>
    <property type="match status" value="1"/>
</dbReference>
<feature type="transmembrane region" description="Helical" evidence="1">
    <location>
        <begin position="7"/>
        <end position="26"/>
    </location>
</feature>
<name>A0A8S1EL48_9PELO</name>
<keyword evidence="1" id="KW-0472">Membrane</keyword>
<evidence type="ECO:0000256" key="1">
    <source>
        <dbReference type="SAM" id="Phobius"/>
    </source>
</evidence>